<sequence>MATGFGVGPDQNGNGTTPEDIQAIISAEYIWAGIITGCDVKGTSGMNYQVVAGAVVIKLDDFHKIKVPVLAQTVPTAAAPATGSRTDIIYVKQNFPSTDGNNGVVVGVGASVPANAVEIGRMVIPAGATSTRQGTPTGNRVFTRPVGAQFGVLFSSVDTDTTVHKPGEQLTRGAGSFGLWTDSDVELKLSSCVSSEFDTKEEYGSVIYRIYVDDILQYSWERRFDRFYESKEFSRLVTLKAGRHTVKYTVEHRFNPSGMSGNWRVRYGGVDKFSGDDFRVIHRGVATQ</sequence>
<organism evidence="1 2">
    <name type="scientific">Rothia amarae</name>
    <dbReference type="NCBI Taxonomy" id="169480"/>
    <lineage>
        <taxon>Bacteria</taxon>
        <taxon>Bacillati</taxon>
        <taxon>Actinomycetota</taxon>
        <taxon>Actinomycetes</taxon>
        <taxon>Micrococcales</taxon>
        <taxon>Micrococcaceae</taxon>
        <taxon>Rothia</taxon>
    </lineage>
</organism>
<evidence type="ECO:0000313" key="1">
    <source>
        <dbReference type="EMBL" id="QNV40672.1"/>
    </source>
</evidence>
<protein>
    <submittedName>
        <fullName evidence="1">Uncharacterized protein</fullName>
    </submittedName>
</protein>
<dbReference type="RefSeq" id="WP_145176218.1">
    <property type="nucleotide sequence ID" value="NZ_CP061538.1"/>
</dbReference>
<proteinExistence type="predicted"/>
<gene>
    <name evidence="1" type="ORF">IDM48_04520</name>
</gene>
<dbReference type="Proteomes" id="UP000516421">
    <property type="component" value="Chromosome"/>
</dbReference>
<dbReference type="EMBL" id="CP061538">
    <property type="protein sequence ID" value="QNV40672.1"/>
    <property type="molecule type" value="Genomic_DNA"/>
</dbReference>
<keyword evidence="2" id="KW-1185">Reference proteome</keyword>
<name>A0A7H2BLX6_9MICC</name>
<reference evidence="1 2" key="1">
    <citation type="submission" date="2020-09" db="EMBL/GenBank/DDBJ databases">
        <title>Investigation of environmental microbe.</title>
        <authorList>
            <person name="Ou Y."/>
            <person name="Kang Q."/>
        </authorList>
    </citation>
    <scope>NUCLEOTIDE SEQUENCE [LARGE SCALE GENOMIC DNA]</scope>
    <source>
        <strain evidence="1 2">KJZ-9</strain>
    </source>
</reference>
<accession>A0A7H2BLX6</accession>
<evidence type="ECO:0000313" key="2">
    <source>
        <dbReference type="Proteomes" id="UP000516421"/>
    </source>
</evidence>
<dbReference type="KEGG" id="rama:IDM48_04520"/>
<dbReference type="AlphaFoldDB" id="A0A7H2BLX6"/>